<gene>
    <name evidence="1" type="ORF">RJ641_022822</name>
</gene>
<comment type="caution">
    <text evidence="1">The sequence shown here is derived from an EMBL/GenBank/DDBJ whole genome shotgun (WGS) entry which is preliminary data.</text>
</comment>
<dbReference type="EMBL" id="JBAMMX010000027">
    <property type="protein sequence ID" value="KAK6913221.1"/>
    <property type="molecule type" value="Genomic_DNA"/>
</dbReference>
<evidence type="ECO:0000313" key="2">
    <source>
        <dbReference type="Proteomes" id="UP001370490"/>
    </source>
</evidence>
<dbReference type="Proteomes" id="UP001370490">
    <property type="component" value="Unassembled WGS sequence"/>
</dbReference>
<reference evidence="1 2" key="1">
    <citation type="submission" date="2023-12" db="EMBL/GenBank/DDBJ databases">
        <title>A high-quality genome assembly for Dillenia turbinata (Dilleniales).</title>
        <authorList>
            <person name="Chanderbali A."/>
        </authorList>
    </citation>
    <scope>NUCLEOTIDE SEQUENCE [LARGE SCALE GENOMIC DNA]</scope>
    <source>
        <strain evidence="1">LSX21</strain>
        <tissue evidence="1">Leaf</tissue>
    </source>
</reference>
<sequence length="123" mass="14188">MAERALLLNRSQFHPTTIMDLEADTLIHCASFLELPDVSRMAMTSKTFKKAAYSDQIWRSLFKQRFPNIEVSERFGWRETCAERCTSLLQMKYSDSSDTIYIHGAQPINHILVDKNALIFSVV</sequence>
<protein>
    <recommendedName>
        <fullName evidence="3">F-box domain-containing protein</fullName>
    </recommendedName>
</protein>
<evidence type="ECO:0008006" key="3">
    <source>
        <dbReference type="Google" id="ProtNLM"/>
    </source>
</evidence>
<dbReference type="AlphaFoldDB" id="A0AAN8UK22"/>
<dbReference type="SUPFAM" id="SSF81383">
    <property type="entry name" value="F-box domain"/>
    <property type="match status" value="1"/>
</dbReference>
<dbReference type="Gene3D" id="1.20.1280.50">
    <property type="match status" value="1"/>
</dbReference>
<name>A0AAN8UK22_9MAGN</name>
<evidence type="ECO:0000313" key="1">
    <source>
        <dbReference type="EMBL" id="KAK6913221.1"/>
    </source>
</evidence>
<accession>A0AAN8UK22</accession>
<keyword evidence="2" id="KW-1185">Reference proteome</keyword>
<organism evidence="1 2">
    <name type="scientific">Dillenia turbinata</name>
    <dbReference type="NCBI Taxonomy" id="194707"/>
    <lineage>
        <taxon>Eukaryota</taxon>
        <taxon>Viridiplantae</taxon>
        <taxon>Streptophyta</taxon>
        <taxon>Embryophyta</taxon>
        <taxon>Tracheophyta</taxon>
        <taxon>Spermatophyta</taxon>
        <taxon>Magnoliopsida</taxon>
        <taxon>eudicotyledons</taxon>
        <taxon>Gunneridae</taxon>
        <taxon>Pentapetalae</taxon>
        <taxon>Dilleniales</taxon>
        <taxon>Dilleniaceae</taxon>
        <taxon>Dillenia</taxon>
    </lineage>
</organism>
<proteinExistence type="predicted"/>
<dbReference type="InterPro" id="IPR036047">
    <property type="entry name" value="F-box-like_dom_sf"/>
</dbReference>